<comment type="caution">
    <text evidence="1">The sequence shown here is derived from an EMBL/GenBank/DDBJ whole genome shotgun (WGS) entry which is preliminary data.</text>
</comment>
<dbReference type="EMBL" id="QZAJ01000408">
    <property type="protein sequence ID" value="THW10551.1"/>
    <property type="molecule type" value="Genomic_DNA"/>
</dbReference>
<dbReference type="Proteomes" id="UP000308014">
    <property type="component" value="Unassembled WGS sequence"/>
</dbReference>
<protein>
    <recommendedName>
        <fullName evidence="3">F-box domain-containing protein</fullName>
    </recommendedName>
</protein>
<gene>
    <name evidence="1" type="ORF">D6D24_07850</name>
</gene>
<name>A0A4S8VGG8_AURPU</name>
<evidence type="ECO:0008006" key="3">
    <source>
        <dbReference type="Google" id="ProtNLM"/>
    </source>
</evidence>
<dbReference type="AlphaFoldDB" id="A0A4S8VGG8"/>
<organism evidence="1 2">
    <name type="scientific">Aureobasidium pullulans</name>
    <name type="common">Black yeast</name>
    <name type="synonym">Pullularia pullulans</name>
    <dbReference type="NCBI Taxonomy" id="5580"/>
    <lineage>
        <taxon>Eukaryota</taxon>
        <taxon>Fungi</taxon>
        <taxon>Dikarya</taxon>
        <taxon>Ascomycota</taxon>
        <taxon>Pezizomycotina</taxon>
        <taxon>Dothideomycetes</taxon>
        <taxon>Dothideomycetidae</taxon>
        <taxon>Dothideales</taxon>
        <taxon>Saccotheciaceae</taxon>
        <taxon>Aureobasidium</taxon>
    </lineage>
</organism>
<evidence type="ECO:0000313" key="2">
    <source>
        <dbReference type="Proteomes" id="UP000308014"/>
    </source>
</evidence>
<proteinExistence type="predicted"/>
<accession>A0A4S8VGG8</accession>
<reference evidence="1 2" key="1">
    <citation type="submission" date="2018-10" db="EMBL/GenBank/DDBJ databases">
        <title>Fifty Aureobasidium pullulans genomes reveal a recombining polyextremotolerant generalist.</title>
        <authorList>
            <person name="Gostincar C."/>
            <person name="Turk M."/>
            <person name="Zajc J."/>
            <person name="Gunde-Cimerman N."/>
        </authorList>
    </citation>
    <scope>NUCLEOTIDE SEQUENCE [LARGE SCALE GENOMIC DNA]</scope>
    <source>
        <strain evidence="1 2">EXF-11318</strain>
    </source>
</reference>
<sequence length="401" mass="45247">MAPSASTTTGLLSMPTELLIRIFEDSPDIPTSVRLSSVHKLLHDIWLDNNDYIVRSIAESTIPQAKEAMDLAVLETRCRGHVSHKSPPPSHLWLPNLVRILDLSATAHAGCVSYRAMWSPRDDLPDLACYYPIRLCVLAFEYPEARGALHARLQTSSANQLRDYYKLYTAIQNPLSDEEATRQGLRASIFEPSRFQHYRSVEFTEDRWAYTRQVIVSAMRDRRNGTNELPELPAAIDGYAIDSCSAQSQNIQCVGEYTQGKQMIGITGKCLAGVQPRNKSIGEMVMVAYYKFDPVSGRLLKSTEWIDFVQHLKFPWIHGAQFAGVKKSNGVKCLVFYKSSSPEQKFEDGLYLGGPTISHRRYLNKYTAPAGDARVDRLWNSFRTAFNLCSSDRDFSYIEGV</sequence>
<evidence type="ECO:0000313" key="1">
    <source>
        <dbReference type="EMBL" id="THW10551.1"/>
    </source>
</evidence>